<evidence type="ECO:0000313" key="4">
    <source>
        <dbReference type="EMBL" id="MFD1611655.1"/>
    </source>
</evidence>
<dbReference type="SUPFAM" id="SSF53474">
    <property type="entry name" value="alpha/beta-Hydrolases"/>
    <property type="match status" value="1"/>
</dbReference>
<proteinExistence type="predicted"/>
<keyword evidence="5" id="KW-1185">Reference proteome</keyword>
<feature type="region of interest" description="Disordered" evidence="2">
    <location>
        <begin position="1"/>
        <end position="31"/>
    </location>
</feature>
<evidence type="ECO:0000259" key="3">
    <source>
        <dbReference type="Pfam" id="PF20434"/>
    </source>
</evidence>
<dbReference type="InterPro" id="IPR029058">
    <property type="entry name" value="AB_hydrolase_fold"/>
</dbReference>
<organism evidence="4 5">
    <name type="scientific">Sphingomonas tabacisoli</name>
    <dbReference type="NCBI Taxonomy" id="2249466"/>
    <lineage>
        <taxon>Bacteria</taxon>
        <taxon>Pseudomonadati</taxon>
        <taxon>Pseudomonadota</taxon>
        <taxon>Alphaproteobacteria</taxon>
        <taxon>Sphingomonadales</taxon>
        <taxon>Sphingomonadaceae</taxon>
        <taxon>Sphingomonas</taxon>
    </lineage>
</organism>
<dbReference type="Proteomes" id="UP001597115">
    <property type="component" value="Unassembled WGS sequence"/>
</dbReference>
<gene>
    <name evidence="4" type="ORF">ACFSCW_07570</name>
</gene>
<accession>A0ABW4I2Z1</accession>
<feature type="compositionally biased region" description="Basic and acidic residues" evidence="2">
    <location>
        <begin position="1"/>
        <end position="10"/>
    </location>
</feature>
<dbReference type="PANTHER" id="PTHR48081">
    <property type="entry name" value="AB HYDROLASE SUPERFAMILY PROTEIN C4A8.06C"/>
    <property type="match status" value="1"/>
</dbReference>
<reference evidence="5" key="1">
    <citation type="journal article" date="2019" name="Int. J. Syst. Evol. Microbiol.">
        <title>The Global Catalogue of Microorganisms (GCM) 10K type strain sequencing project: providing services to taxonomists for standard genome sequencing and annotation.</title>
        <authorList>
            <consortium name="The Broad Institute Genomics Platform"/>
            <consortium name="The Broad Institute Genome Sequencing Center for Infectious Disease"/>
            <person name="Wu L."/>
            <person name="Ma J."/>
        </authorList>
    </citation>
    <scope>NUCLEOTIDE SEQUENCE [LARGE SCALE GENOMIC DNA]</scope>
    <source>
        <strain evidence="5">CGMCC 1.16275</strain>
    </source>
</reference>
<dbReference type="GO" id="GO:0016787">
    <property type="term" value="F:hydrolase activity"/>
    <property type="evidence" value="ECO:0007669"/>
    <property type="project" value="UniProtKB-KW"/>
</dbReference>
<name>A0ABW4I2Z1_9SPHN</name>
<feature type="domain" description="BD-FAE-like" evidence="3">
    <location>
        <begin position="87"/>
        <end position="262"/>
    </location>
</feature>
<evidence type="ECO:0000256" key="2">
    <source>
        <dbReference type="SAM" id="MobiDB-lite"/>
    </source>
</evidence>
<dbReference type="InterPro" id="IPR049492">
    <property type="entry name" value="BD-FAE-like_dom"/>
</dbReference>
<dbReference type="EC" id="3.4.-.-" evidence="4"/>
<keyword evidence="1 4" id="KW-0378">Hydrolase</keyword>
<dbReference type="InterPro" id="IPR050300">
    <property type="entry name" value="GDXG_lipolytic_enzyme"/>
</dbReference>
<evidence type="ECO:0000313" key="5">
    <source>
        <dbReference type="Proteomes" id="UP001597115"/>
    </source>
</evidence>
<evidence type="ECO:0000256" key="1">
    <source>
        <dbReference type="ARBA" id="ARBA00022801"/>
    </source>
</evidence>
<dbReference type="RefSeq" id="WP_380888239.1">
    <property type="nucleotide sequence ID" value="NZ_JBHUDY010000001.1"/>
</dbReference>
<protein>
    <submittedName>
        <fullName evidence="4">Alpha/beta hydrolase family protein</fullName>
        <ecNumber evidence="4">3.4.-.-</ecNumber>
    </submittedName>
</protein>
<dbReference type="Pfam" id="PF20434">
    <property type="entry name" value="BD-FAE"/>
    <property type="match status" value="1"/>
</dbReference>
<sequence>MGRREGDCRAAVKPLRRRAGRGSVADGEGTDNNVKPAGLIAALLLAPACQARSIGPDDVDRMPASNPTAVIAYGVDPLQKGELRLPHGKGPFPVAIVIHGGCWTARLATLRNTAPMASALAARGIATWNIEYRAWGNPGAGWPGTFQDWAAAADHLRELAKQYPLDLKRVAAVGHSAGGHAALWLAARRRLPADSEVRGRDPLPLKAAVAIDGPGDLKAVAEATEEFCSRRTVTRLMGGTPAETPQTYAQGSPIELLPLGVPQYFVVSQFVRAEDAAAYAKRAGGDRVETLAPKDADHFNIIAPGEPQYRQVEALILKALQ</sequence>
<dbReference type="Gene3D" id="3.40.50.1820">
    <property type="entry name" value="alpha/beta hydrolase"/>
    <property type="match status" value="1"/>
</dbReference>
<comment type="caution">
    <text evidence="4">The sequence shown here is derived from an EMBL/GenBank/DDBJ whole genome shotgun (WGS) entry which is preliminary data.</text>
</comment>
<dbReference type="EMBL" id="JBHUDY010000001">
    <property type="protein sequence ID" value="MFD1611655.1"/>
    <property type="molecule type" value="Genomic_DNA"/>
</dbReference>